<dbReference type="AlphaFoldDB" id="A0A8H3HML8"/>
<dbReference type="GO" id="GO:0005634">
    <property type="term" value="C:nucleus"/>
    <property type="evidence" value="ECO:0007669"/>
    <property type="project" value="TreeGrafter"/>
</dbReference>
<dbReference type="SUPFAM" id="SSF57701">
    <property type="entry name" value="Zn2/Cys6 DNA-binding domain"/>
    <property type="match status" value="1"/>
</dbReference>
<dbReference type="PANTHER" id="PTHR37534:SF7">
    <property type="entry name" value="TRANSCRIPTIONAL ACTIVATOR PROTEIN UGA3"/>
    <property type="match status" value="1"/>
</dbReference>
<evidence type="ECO:0000256" key="2">
    <source>
        <dbReference type="SAM" id="MobiDB-lite"/>
    </source>
</evidence>
<feature type="domain" description="Zn(2)-C6 fungal-type" evidence="3">
    <location>
        <begin position="9"/>
        <end position="37"/>
    </location>
</feature>
<dbReference type="InterPro" id="IPR036864">
    <property type="entry name" value="Zn2-C6_fun-type_DNA-bd_sf"/>
</dbReference>
<dbReference type="GO" id="GO:0008270">
    <property type="term" value="F:zinc ion binding"/>
    <property type="evidence" value="ECO:0007669"/>
    <property type="project" value="InterPro"/>
</dbReference>
<protein>
    <recommendedName>
        <fullName evidence="3">Zn(2)-C6 fungal-type domain-containing protein</fullName>
    </recommendedName>
</protein>
<dbReference type="EMBL" id="CAJMWY010004145">
    <property type="protein sequence ID" value="CAE6521051.1"/>
    <property type="molecule type" value="Genomic_DNA"/>
</dbReference>
<keyword evidence="1" id="KW-0539">Nucleus</keyword>
<sequence length="542" mass="59914">MNSTRSTTGCFTCKIKRKKCDETKPHCLRCQKSRIKCPGYTYVHKPGRPGSKPRTLPAPRTVVDQYRATAYEGIPLAGTEEPTLPVGDLPLSYDQATTGASYSVAGSSVVGKARTSSRATSISNGWGFPSFHGLLQHPSNDFSASNGPVVNTINYHPTQALQGSSLTTSLTSGQASLLAALFSLGQPPDLDPPHQRPQLSTNSAPDISVSTVYNWPPPDTVGQGNATTREDENPRDVVNIMYPQLALDKTTESNALPFLLQSYATWIRRLALEPQKVTSITRDFVFSHFGDGDQSRWIIGLLGNIGGRMGRLEGPEGAHNSMLSALHNAVQRRLRAVKTHSNPERAALVKALDCAVETIVMHFHLSPFSEAMALRQEAASIFRQLCHEPPGAPIDLHLLRILRHPLSCVRRYAHIDVIFSVTMDTPTLVRYETDNLNVLPSSSYPSIQGDGIIQWLYGIPDQLILLLAKMKSMRQDGFTPNESTVASLERDIRELRPYDGSSSERFLAIMRYVLQECWKQAAYVYLYMCVEIQATPHASRKR</sequence>
<reference evidence="4" key="1">
    <citation type="submission" date="2021-01" db="EMBL/GenBank/DDBJ databases">
        <authorList>
            <person name="Kaushik A."/>
        </authorList>
    </citation>
    <scope>NUCLEOTIDE SEQUENCE</scope>
    <source>
        <strain evidence="4">AG4-RS23</strain>
    </source>
</reference>
<dbReference type="PANTHER" id="PTHR37534">
    <property type="entry name" value="TRANSCRIPTIONAL ACTIVATOR PROTEIN UGA3"/>
    <property type="match status" value="1"/>
</dbReference>
<organism evidence="4 5">
    <name type="scientific">Rhizoctonia solani</name>
    <dbReference type="NCBI Taxonomy" id="456999"/>
    <lineage>
        <taxon>Eukaryota</taxon>
        <taxon>Fungi</taxon>
        <taxon>Dikarya</taxon>
        <taxon>Basidiomycota</taxon>
        <taxon>Agaricomycotina</taxon>
        <taxon>Agaricomycetes</taxon>
        <taxon>Cantharellales</taxon>
        <taxon>Ceratobasidiaceae</taxon>
        <taxon>Rhizoctonia</taxon>
    </lineage>
</organism>
<dbReference type="GO" id="GO:0000976">
    <property type="term" value="F:transcription cis-regulatory region binding"/>
    <property type="evidence" value="ECO:0007669"/>
    <property type="project" value="TreeGrafter"/>
</dbReference>
<name>A0A8H3HML8_9AGAM</name>
<evidence type="ECO:0000256" key="1">
    <source>
        <dbReference type="ARBA" id="ARBA00023242"/>
    </source>
</evidence>
<dbReference type="Gene3D" id="4.10.240.10">
    <property type="entry name" value="Zn(2)-C6 fungal-type DNA-binding domain"/>
    <property type="match status" value="1"/>
</dbReference>
<evidence type="ECO:0000313" key="5">
    <source>
        <dbReference type="Proteomes" id="UP000663861"/>
    </source>
</evidence>
<evidence type="ECO:0000313" key="4">
    <source>
        <dbReference type="EMBL" id="CAE6521051.1"/>
    </source>
</evidence>
<feature type="region of interest" description="Disordered" evidence="2">
    <location>
        <begin position="186"/>
        <end position="231"/>
    </location>
</feature>
<dbReference type="Proteomes" id="UP000663861">
    <property type="component" value="Unassembled WGS sequence"/>
</dbReference>
<comment type="caution">
    <text evidence="4">The sequence shown here is derived from an EMBL/GenBank/DDBJ whole genome shotgun (WGS) entry which is preliminary data.</text>
</comment>
<dbReference type="GO" id="GO:0000981">
    <property type="term" value="F:DNA-binding transcription factor activity, RNA polymerase II-specific"/>
    <property type="evidence" value="ECO:0007669"/>
    <property type="project" value="InterPro"/>
</dbReference>
<dbReference type="SMART" id="SM00066">
    <property type="entry name" value="GAL4"/>
    <property type="match status" value="1"/>
</dbReference>
<gene>
    <name evidence="4" type="ORF">RDB_LOCUS155614</name>
</gene>
<dbReference type="InterPro" id="IPR001138">
    <property type="entry name" value="Zn2Cys6_DnaBD"/>
</dbReference>
<evidence type="ECO:0000259" key="3">
    <source>
        <dbReference type="PROSITE" id="PS50048"/>
    </source>
</evidence>
<dbReference type="PROSITE" id="PS00463">
    <property type="entry name" value="ZN2_CY6_FUNGAL_1"/>
    <property type="match status" value="1"/>
</dbReference>
<dbReference type="Pfam" id="PF00172">
    <property type="entry name" value="Zn_clus"/>
    <property type="match status" value="1"/>
</dbReference>
<dbReference type="CDD" id="cd00067">
    <property type="entry name" value="GAL4"/>
    <property type="match status" value="1"/>
</dbReference>
<accession>A0A8H3HML8</accession>
<feature type="compositionally biased region" description="Polar residues" evidence="2">
    <location>
        <begin position="197"/>
        <end position="213"/>
    </location>
</feature>
<dbReference type="PROSITE" id="PS50048">
    <property type="entry name" value="ZN2_CY6_FUNGAL_2"/>
    <property type="match status" value="1"/>
</dbReference>
<dbReference type="GO" id="GO:0045944">
    <property type="term" value="P:positive regulation of transcription by RNA polymerase II"/>
    <property type="evidence" value="ECO:0007669"/>
    <property type="project" value="TreeGrafter"/>
</dbReference>
<proteinExistence type="predicted"/>